<evidence type="ECO:0000313" key="2">
    <source>
        <dbReference type="EMBL" id="MBK1660884.1"/>
    </source>
</evidence>
<name>A0ABS1D272_9PROT</name>
<dbReference type="EMBL" id="NRSG01000223">
    <property type="protein sequence ID" value="MBK1660884.1"/>
    <property type="molecule type" value="Genomic_DNA"/>
</dbReference>
<protein>
    <submittedName>
        <fullName evidence="2">Uncharacterized protein</fullName>
    </submittedName>
</protein>
<evidence type="ECO:0000313" key="3">
    <source>
        <dbReference type="Proteomes" id="UP000697995"/>
    </source>
</evidence>
<comment type="caution">
    <text evidence="2">The sequence shown here is derived from an EMBL/GenBank/DDBJ whole genome shotgun (WGS) entry which is preliminary data.</text>
</comment>
<organism evidence="2 3">
    <name type="scientific">Paracraurococcus ruber</name>
    <dbReference type="NCBI Taxonomy" id="77675"/>
    <lineage>
        <taxon>Bacteria</taxon>
        <taxon>Pseudomonadati</taxon>
        <taxon>Pseudomonadota</taxon>
        <taxon>Alphaproteobacteria</taxon>
        <taxon>Acetobacterales</taxon>
        <taxon>Roseomonadaceae</taxon>
        <taxon>Paracraurococcus</taxon>
    </lineage>
</organism>
<feature type="signal peptide" evidence="1">
    <location>
        <begin position="1"/>
        <end position="18"/>
    </location>
</feature>
<accession>A0ABS1D272</accession>
<feature type="chain" id="PRO_5046384614" evidence="1">
    <location>
        <begin position="19"/>
        <end position="124"/>
    </location>
</feature>
<sequence length="124" mass="13116">MIAALVLALLALVAPAAAQTPRCGFGQGLEALREAGRQVQAGLAADDLLAGRAAAEAAAERLEEATRRFAGCGCPRVAEEARASRGLAEQARFETSLDDLRRPLGRIRFTLEEARRIIDRSGCG</sequence>
<keyword evidence="1" id="KW-0732">Signal</keyword>
<proteinExistence type="predicted"/>
<keyword evidence="3" id="KW-1185">Reference proteome</keyword>
<gene>
    <name evidence="2" type="ORF">CKO45_21940</name>
</gene>
<dbReference type="Proteomes" id="UP000697995">
    <property type="component" value="Unassembled WGS sequence"/>
</dbReference>
<reference evidence="2 3" key="1">
    <citation type="journal article" date="2020" name="Microorganisms">
        <title>Osmotic Adaptation and Compatible Solute Biosynthesis of Phototrophic Bacteria as Revealed from Genome Analyses.</title>
        <authorList>
            <person name="Imhoff J.F."/>
            <person name="Rahn T."/>
            <person name="Kunzel S."/>
            <person name="Keller A."/>
            <person name="Neulinger S.C."/>
        </authorList>
    </citation>
    <scope>NUCLEOTIDE SEQUENCE [LARGE SCALE GENOMIC DNA]</scope>
    <source>
        <strain evidence="2 3">DSM 15382</strain>
    </source>
</reference>
<dbReference type="RefSeq" id="WP_133217955.1">
    <property type="nucleotide sequence ID" value="NZ_NRSG01000223.1"/>
</dbReference>
<evidence type="ECO:0000256" key="1">
    <source>
        <dbReference type="SAM" id="SignalP"/>
    </source>
</evidence>